<evidence type="ECO:0000313" key="2">
    <source>
        <dbReference type="EMBL" id="EAZ91166.1"/>
    </source>
</evidence>
<dbReference type="Proteomes" id="UP000003781">
    <property type="component" value="Unassembled WGS sequence"/>
</dbReference>
<dbReference type="AlphaFoldDB" id="A3IQW1"/>
<reference evidence="2 3" key="1">
    <citation type="submission" date="2007-03" db="EMBL/GenBank/DDBJ databases">
        <authorList>
            <person name="Stal L."/>
            <person name="Ferriera S."/>
            <person name="Johnson J."/>
            <person name="Kravitz S."/>
            <person name="Beeson K."/>
            <person name="Sutton G."/>
            <person name="Rogers Y.-H."/>
            <person name="Friedman R."/>
            <person name="Frazier M."/>
            <person name="Venter J.C."/>
        </authorList>
    </citation>
    <scope>NUCLEOTIDE SEQUENCE [LARGE SCALE GENOMIC DNA]</scope>
    <source>
        <strain evidence="2 3">CCY0110</strain>
    </source>
</reference>
<feature type="region of interest" description="Disordered" evidence="1">
    <location>
        <begin position="1"/>
        <end position="57"/>
    </location>
</feature>
<comment type="caution">
    <text evidence="2">The sequence shown here is derived from an EMBL/GenBank/DDBJ whole genome shotgun (WGS) entry which is preliminary data.</text>
</comment>
<keyword evidence="3" id="KW-1185">Reference proteome</keyword>
<accession>A3IQW1</accession>
<evidence type="ECO:0000313" key="3">
    <source>
        <dbReference type="Proteomes" id="UP000003781"/>
    </source>
</evidence>
<gene>
    <name evidence="2" type="ORF">CY0110_12902</name>
</gene>
<feature type="compositionally biased region" description="Polar residues" evidence="1">
    <location>
        <begin position="10"/>
        <end position="21"/>
    </location>
</feature>
<dbReference type="EMBL" id="AAXW01000016">
    <property type="protein sequence ID" value="EAZ91166.1"/>
    <property type="molecule type" value="Genomic_DNA"/>
</dbReference>
<evidence type="ECO:0000256" key="1">
    <source>
        <dbReference type="SAM" id="MobiDB-lite"/>
    </source>
</evidence>
<sequence length="57" mass="6104">MMEVAHQGREQGTGNSHTRSVLDSIVLSLDAGSREQGAGSREQGAGSREQGEKMLLY</sequence>
<proteinExistence type="predicted"/>
<protein>
    <submittedName>
        <fullName evidence="2">Uncharacterized protein</fullName>
    </submittedName>
</protein>
<name>A3IQW1_9CHRO</name>
<organism evidence="2 3">
    <name type="scientific">Crocosphaera chwakensis CCY0110</name>
    <dbReference type="NCBI Taxonomy" id="391612"/>
    <lineage>
        <taxon>Bacteria</taxon>
        <taxon>Bacillati</taxon>
        <taxon>Cyanobacteriota</taxon>
        <taxon>Cyanophyceae</taxon>
        <taxon>Oscillatoriophycideae</taxon>
        <taxon>Chroococcales</taxon>
        <taxon>Aphanothecaceae</taxon>
        <taxon>Crocosphaera</taxon>
        <taxon>Crocosphaera chwakensis</taxon>
    </lineage>
</organism>